<dbReference type="AlphaFoldDB" id="A0AA37V9P4"/>
<sequence>MSARARVQAETVTVRLTHADLERAMRWGPAQRDSALGVLARHRAVWAAARPRQYRYWEHRWCFCLSTWHGPHVVTVADGRVVSATDTTGRRSDSAYVRRAARRPLGGVDALFDDIAAGIRDTTYAEVRVAFDPARGHPTSVTFDRHPLASDDERHVDVSRLEPLS</sequence>
<protein>
    <submittedName>
        <fullName evidence="1">Uncharacterized protein</fullName>
    </submittedName>
</protein>
<dbReference type="EMBL" id="BRXS01000002">
    <property type="protein sequence ID" value="GLC24613.1"/>
    <property type="molecule type" value="Genomic_DNA"/>
</dbReference>
<evidence type="ECO:0000313" key="2">
    <source>
        <dbReference type="Proteomes" id="UP001161325"/>
    </source>
</evidence>
<reference evidence="1" key="1">
    <citation type="submission" date="2022-08" db="EMBL/GenBank/DDBJ databases">
        <title>Draft genome sequencing of Roseisolibacter agri AW1220.</title>
        <authorList>
            <person name="Tobiishi Y."/>
            <person name="Tonouchi A."/>
        </authorList>
    </citation>
    <scope>NUCLEOTIDE SEQUENCE</scope>
    <source>
        <strain evidence="1">AW1220</strain>
    </source>
</reference>
<accession>A0AA37V9P4</accession>
<name>A0AA37V9P4_9BACT</name>
<dbReference type="InterPro" id="IPR046172">
    <property type="entry name" value="DUF6174"/>
</dbReference>
<comment type="caution">
    <text evidence="1">The sequence shown here is derived from an EMBL/GenBank/DDBJ whole genome shotgun (WGS) entry which is preliminary data.</text>
</comment>
<evidence type="ECO:0000313" key="1">
    <source>
        <dbReference type="EMBL" id="GLC24613.1"/>
    </source>
</evidence>
<dbReference type="Proteomes" id="UP001161325">
    <property type="component" value="Unassembled WGS sequence"/>
</dbReference>
<keyword evidence="2" id="KW-1185">Reference proteome</keyword>
<gene>
    <name evidence="1" type="ORF">rosag_11260</name>
</gene>
<dbReference type="Pfam" id="PF19671">
    <property type="entry name" value="DUF6174"/>
    <property type="match status" value="1"/>
</dbReference>
<organism evidence="1 2">
    <name type="scientific">Roseisolibacter agri</name>
    <dbReference type="NCBI Taxonomy" id="2014610"/>
    <lineage>
        <taxon>Bacteria</taxon>
        <taxon>Pseudomonadati</taxon>
        <taxon>Gemmatimonadota</taxon>
        <taxon>Gemmatimonadia</taxon>
        <taxon>Gemmatimonadales</taxon>
        <taxon>Gemmatimonadaceae</taxon>
        <taxon>Roseisolibacter</taxon>
    </lineage>
</organism>
<proteinExistence type="predicted"/>